<evidence type="ECO:0000256" key="1">
    <source>
        <dbReference type="SAM" id="MobiDB-lite"/>
    </source>
</evidence>
<protein>
    <submittedName>
        <fullName evidence="2">Uncharacterized protein</fullName>
    </submittedName>
</protein>
<feature type="region of interest" description="Disordered" evidence="1">
    <location>
        <begin position="117"/>
        <end position="160"/>
    </location>
</feature>
<name>A0A1G6PK57_NIADE</name>
<keyword evidence="3" id="KW-1185">Reference proteome</keyword>
<accession>A0A1G6PK57</accession>
<dbReference type="OrthoDB" id="1340494at2"/>
<evidence type="ECO:0000313" key="2">
    <source>
        <dbReference type="EMBL" id="SDC79896.1"/>
    </source>
</evidence>
<dbReference type="RefSeq" id="WP_090389680.1">
    <property type="nucleotide sequence ID" value="NZ_FMZO01000004.1"/>
</dbReference>
<sequence length="316" mass="36496">MCYKDYIDQVLQEYNRKKTSGELQPNLNGPSPAQLRDECLIVCTERWERKDEQTLRMFYGKTVDQKTYRHIIENFDINKYKQLIKVLNNSMIDTKQKNIELLAWLIGFEPRPFDQWKKNGPHAPVGEGREDPKDPGETVAANPVLPENTGRQEPEGEGQGVTIAGPVVETDKPNRFLRILQALTTTKFHFNAITIPIATVVLASASLPVYKYVKEYFPNEGECMYWTGDHYQSISCDQKVYGSLVIPLDTEKLVHFKKITRPDTITEADINRISYIRLNGNIEYYTRKGDHPVHTERTLKPLTEHMYQAHILPLKQ</sequence>
<evidence type="ECO:0000313" key="3">
    <source>
        <dbReference type="Proteomes" id="UP000198757"/>
    </source>
</evidence>
<dbReference type="STRING" id="1285928.SAMN04487894_10448"/>
<dbReference type="AlphaFoldDB" id="A0A1G6PK57"/>
<feature type="compositionally biased region" description="Basic and acidic residues" evidence="1">
    <location>
        <begin position="127"/>
        <end position="136"/>
    </location>
</feature>
<gene>
    <name evidence="2" type="ORF">SAMN04487894_10448</name>
</gene>
<dbReference type="Proteomes" id="UP000198757">
    <property type="component" value="Unassembled WGS sequence"/>
</dbReference>
<proteinExistence type="predicted"/>
<dbReference type="EMBL" id="FMZO01000004">
    <property type="protein sequence ID" value="SDC79896.1"/>
    <property type="molecule type" value="Genomic_DNA"/>
</dbReference>
<reference evidence="3" key="1">
    <citation type="submission" date="2016-10" db="EMBL/GenBank/DDBJ databases">
        <authorList>
            <person name="Varghese N."/>
            <person name="Submissions S."/>
        </authorList>
    </citation>
    <scope>NUCLEOTIDE SEQUENCE [LARGE SCALE GENOMIC DNA]</scope>
    <source>
        <strain evidence="3">DSM 25811 / CCM 8410 / LMG 26954 / E90</strain>
    </source>
</reference>
<organism evidence="2 3">
    <name type="scientific">Niabella drilacis (strain DSM 25811 / CCM 8410 / CCUG 62505 / LMG 26954 / E90)</name>
    <dbReference type="NCBI Taxonomy" id="1285928"/>
    <lineage>
        <taxon>Bacteria</taxon>
        <taxon>Pseudomonadati</taxon>
        <taxon>Bacteroidota</taxon>
        <taxon>Chitinophagia</taxon>
        <taxon>Chitinophagales</taxon>
        <taxon>Chitinophagaceae</taxon>
        <taxon>Niabella</taxon>
    </lineage>
</organism>